<evidence type="ECO:0008006" key="3">
    <source>
        <dbReference type="Google" id="ProtNLM"/>
    </source>
</evidence>
<dbReference type="EMBL" id="BDSG01000230">
    <property type="protein sequence ID" value="GBL12685.1"/>
    <property type="molecule type" value="Genomic_DNA"/>
</dbReference>
<comment type="caution">
    <text evidence="1">The sequence shown here is derived from an EMBL/GenBank/DDBJ whole genome shotgun (WGS) entry which is preliminary data.</text>
</comment>
<accession>A0A2Z6UTA4</accession>
<protein>
    <recommendedName>
        <fullName evidence="3">Transposase IS4-like domain-containing protein</fullName>
    </recommendedName>
</protein>
<evidence type="ECO:0000313" key="2">
    <source>
        <dbReference type="Proteomes" id="UP000248272"/>
    </source>
</evidence>
<proteinExistence type="predicted"/>
<gene>
    <name evidence="1" type="ORF">MSj_04205</name>
</gene>
<dbReference type="AlphaFoldDB" id="A0A2Z6UTA4"/>
<name>A0A2Z6UTA4_MICAE</name>
<organism evidence="1 2">
    <name type="scientific">Microcystis aeruginosa Sj</name>
    <dbReference type="NCBI Taxonomy" id="1979544"/>
    <lineage>
        <taxon>Bacteria</taxon>
        <taxon>Bacillati</taxon>
        <taxon>Cyanobacteriota</taxon>
        <taxon>Cyanophyceae</taxon>
        <taxon>Oscillatoriophycideae</taxon>
        <taxon>Chroococcales</taxon>
        <taxon>Microcystaceae</taxon>
        <taxon>Microcystis</taxon>
    </lineage>
</organism>
<reference evidence="1 2" key="1">
    <citation type="journal article" date="2018" name="Front. Microbiol.">
        <title>Adaptation of the Freshwater Bloom-Forming Cyanobacterium Microcystis aeruginosa to Brackish Water Is Driven by Recent Horizontal Transfer of Sucrose Genes.</title>
        <authorList>
            <person name="Tanabe Y."/>
            <person name="Hodoki Y."/>
            <person name="Sano T."/>
            <person name="Tada K."/>
            <person name="Watanabe M.M."/>
        </authorList>
    </citation>
    <scope>NUCLEOTIDE SEQUENCE [LARGE SCALE GENOMIC DNA]</scope>
    <source>
        <strain evidence="1 2">Sj</strain>
    </source>
</reference>
<evidence type="ECO:0000313" key="1">
    <source>
        <dbReference type="EMBL" id="GBL12685.1"/>
    </source>
</evidence>
<dbReference type="Proteomes" id="UP000248272">
    <property type="component" value="Unassembled WGS sequence"/>
</dbReference>
<sequence length="229" mass="25595">MVMTKSSSLTQVSRLIAAVNEEKPNRVRQRLKEWYQSWKAKKGEKRSTLEVSSGFAPLLIWVISLLPINIERIALALDATTRGNKFVVLSINVLLAGCGIPIAWSSVKANQPGSGQPHWQKLLRQIKEAVPNGWTVIVPADRGLYAPWLYQVIVEAGWYPFLRINRQGLVKISPHGQWQPLDALVSAPGQSWSGQLVCFKTNPLACTLLACWDSGYQEPWLVLTDLSPR</sequence>